<keyword evidence="3" id="KW-1185">Reference proteome</keyword>
<proteinExistence type="predicted"/>
<protein>
    <submittedName>
        <fullName evidence="2">Uncharacterized protein</fullName>
    </submittedName>
</protein>
<accession>A0A5B2VQQ9</accession>
<evidence type="ECO:0000313" key="3">
    <source>
        <dbReference type="Proteomes" id="UP000324611"/>
    </source>
</evidence>
<feature type="transmembrane region" description="Helical" evidence="1">
    <location>
        <begin position="175"/>
        <end position="194"/>
    </location>
</feature>
<keyword evidence="1" id="KW-1133">Transmembrane helix</keyword>
<comment type="caution">
    <text evidence="2">The sequence shown here is derived from an EMBL/GenBank/DDBJ whole genome shotgun (WGS) entry which is preliminary data.</text>
</comment>
<reference evidence="2 3" key="1">
    <citation type="submission" date="2019-09" db="EMBL/GenBank/DDBJ databases">
        <title>Chitinophaga ginsengihumi sp. nov., isolated from soil of ginseng rhizosphere.</title>
        <authorList>
            <person name="Lee J."/>
        </authorList>
    </citation>
    <scope>NUCLEOTIDE SEQUENCE [LARGE SCALE GENOMIC DNA]</scope>
    <source>
        <strain evidence="2 3">BN140078</strain>
    </source>
</reference>
<evidence type="ECO:0000256" key="1">
    <source>
        <dbReference type="SAM" id="Phobius"/>
    </source>
</evidence>
<dbReference type="PROSITE" id="PS51257">
    <property type="entry name" value="PROKAR_LIPOPROTEIN"/>
    <property type="match status" value="1"/>
</dbReference>
<dbReference type="EMBL" id="VUOC01000003">
    <property type="protein sequence ID" value="KAA2241531.1"/>
    <property type="molecule type" value="Genomic_DNA"/>
</dbReference>
<dbReference type="AlphaFoldDB" id="A0A5B2VQQ9"/>
<organism evidence="2 3">
    <name type="scientific">Chitinophaga agrisoli</name>
    <dbReference type="NCBI Taxonomy" id="2607653"/>
    <lineage>
        <taxon>Bacteria</taxon>
        <taxon>Pseudomonadati</taxon>
        <taxon>Bacteroidota</taxon>
        <taxon>Chitinophagia</taxon>
        <taxon>Chitinophagales</taxon>
        <taxon>Chitinophagaceae</taxon>
        <taxon>Chitinophaga</taxon>
    </lineage>
</organism>
<feature type="transmembrane region" description="Helical" evidence="1">
    <location>
        <begin position="87"/>
        <end position="106"/>
    </location>
</feature>
<gene>
    <name evidence="2" type="ORF">F0L74_16685</name>
</gene>
<dbReference type="Proteomes" id="UP000324611">
    <property type="component" value="Unassembled WGS sequence"/>
</dbReference>
<dbReference type="RefSeq" id="WP_149839045.1">
    <property type="nucleotide sequence ID" value="NZ_VUOC01000003.1"/>
</dbReference>
<reference evidence="2 3" key="2">
    <citation type="submission" date="2019-09" db="EMBL/GenBank/DDBJ databases">
        <authorList>
            <person name="Jin C."/>
        </authorList>
    </citation>
    <scope>NUCLEOTIDE SEQUENCE [LARGE SCALE GENOMIC DNA]</scope>
    <source>
        <strain evidence="2 3">BN140078</strain>
    </source>
</reference>
<evidence type="ECO:0000313" key="2">
    <source>
        <dbReference type="EMBL" id="KAA2241531.1"/>
    </source>
</evidence>
<keyword evidence="1" id="KW-0472">Membrane</keyword>
<name>A0A5B2VQQ9_9BACT</name>
<feature type="transmembrane region" description="Helical" evidence="1">
    <location>
        <begin position="48"/>
        <end position="67"/>
    </location>
</feature>
<keyword evidence="1" id="KW-0812">Transmembrane</keyword>
<sequence length="259" mass="29906">MKKSLYFHAVVQPQSKLKRQILNFVIVIASCFRIIPDAFLRRNMGERHFAILPAFFAAVFMLVFPYVVHSAFTFLYAPSFGQGGTGFWHKFATWYVFTFLFIYEAIRRLMEIRREPSVYDFGRYSRSTGQMHPLFRKITIGGFKPDKRMIETFIEPAVFLIAGLLLKFMGQPVGMLLIICSILYSFSYLAAYAIGDDFVLDVIDDGMMVDETEEAFVYDEDSDKTRGVEFHARKPSRVDLRRRLAASFNIRNDDAAQAI</sequence>